<evidence type="ECO:0000256" key="6">
    <source>
        <dbReference type="ARBA" id="ARBA00023136"/>
    </source>
</evidence>
<keyword evidence="3" id="KW-0813">Transport</keyword>
<feature type="transmembrane region" description="Helical" evidence="7">
    <location>
        <begin position="340"/>
        <end position="359"/>
    </location>
</feature>
<reference evidence="10 11" key="1">
    <citation type="submission" date="2020-10" db="EMBL/GenBank/DDBJ databases">
        <title>Wide distribution of Phycisphaera-like planctomycetes from WD2101 soil group in peatlands and genome analysis of the first cultivated representative.</title>
        <authorList>
            <person name="Dedysh S.N."/>
            <person name="Beletsky A.V."/>
            <person name="Ivanova A."/>
            <person name="Kulichevskaya I.S."/>
            <person name="Suzina N.E."/>
            <person name="Philippov D.A."/>
            <person name="Rakitin A.L."/>
            <person name="Mardanov A.V."/>
            <person name="Ravin N.V."/>
        </authorList>
    </citation>
    <scope>NUCLEOTIDE SEQUENCE [LARGE SCALE GENOMIC DNA]</scope>
    <source>
        <strain evidence="10 11">M1803</strain>
    </source>
</reference>
<dbReference type="Pfam" id="PF02254">
    <property type="entry name" value="TrkA_N"/>
    <property type="match status" value="1"/>
</dbReference>
<evidence type="ECO:0000313" key="10">
    <source>
        <dbReference type="EMBL" id="QOV88064.1"/>
    </source>
</evidence>
<dbReference type="InterPro" id="IPR036291">
    <property type="entry name" value="NAD(P)-bd_dom_sf"/>
</dbReference>
<dbReference type="Pfam" id="PF00999">
    <property type="entry name" value="Na_H_Exchanger"/>
    <property type="match status" value="1"/>
</dbReference>
<comment type="similarity">
    <text evidence="2">Belongs to the monovalent cation:proton antiporter 2 (CPA2) transporter (TC 2.A.37) family.</text>
</comment>
<evidence type="ECO:0000256" key="2">
    <source>
        <dbReference type="ARBA" id="ARBA00005551"/>
    </source>
</evidence>
<feature type="transmembrane region" description="Helical" evidence="7">
    <location>
        <begin position="33"/>
        <end position="51"/>
    </location>
</feature>
<feature type="transmembrane region" description="Helical" evidence="7">
    <location>
        <begin position="118"/>
        <end position="137"/>
    </location>
</feature>
<feature type="transmembrane region" description="Helical" evidence="7">
    <location>
        <begin position="232"/>
        <end position="265"/>
    </location>
</feature>
<dbReference type="InterPro" id="IPR003148">
    <property type="entry name" value="RCK_N"/>
</dbReference>
<evidence type="ECO:0000259" key="9">
    <source>
        <dbReference type="Pfam" id="PF02254"/>
    </source>
</evidence>
<evidence type="ECO:0000313" key="11">
    <source>
        <dbReference type="Proteomes" id="UP000593765"/>
    </source>
</evidence>
<feature type="transmembrane region" description="Helical" evidence="7">
    <location>
        <begin position="311"/>
        <end position="334"/>
    </location>
</feature>
<feature type="transmembrane region" description="Helical" evidence="7">
    <location>
        <begin position="6"/>
        <end position="24"/>
    </location>
</feature>
<sequence length="592" mass="62803">MHDLPPLITMLAAAFTAAWVLGIITQRLKLSPIVGYLLAGIVIGPYTPGFVGDPTIAHQLSELGVILLMFGVGLHFHLGDLLAVRNVAVPGAIFQSLIATGLGVAVAVAYGWTVNSGLVIGMAMAVASTVVLIRVLTDNRMLDTTHGHVAVGWLIVEDILTVIVLVLIPAMGQAGGTAPADASHGASTSIWMTLLIALLKLAAMIVVLLFAGSKIIPWIMVRVAKLRSRELFTLTVMVMAIAIAAGSAYVFGASMALGAFLAGMVVGQSPVSQQAAADALPMRDAFAVIFFTSVGMLFEPAFVVQQPWLLAGGLAIVMIGKPLAALAVVAVIGYPARTALVVALGLAQIGEFSFILSELGQKAKLIDKSGHNLLVACAIVSITLNPLLFQRIGQIEAFLKRWPALWKFLNRRALARETAMNADTGKALEAGTSPVAVIVGYGPVGKTVDSLLRERGHETVVVDMNMETVQAIKRAGRTAIYGDAFNIEVMHQALPRATHLVITLPHHADGRNPLIAAAKLINPEIKIFVRARYISEREELEQVGADAVCYEEAEAAVSLARMVMFDRGADEASVKSETTRIRQEFAATLPGM</sequence>
<keyword evidence="6 7" id="KW-0472">Membrane</keyword>
<dbReference type="Gene3D" id="1.20.1530.20">
    <property type="match status" value="1"/>
</dbReference>
<comment type="subcellular location">
    <subcellularLocation>
        <location evidence="1">Membrane</location>
        <topology evidence="1">Multi-pass membrane protein</topology>
    </subcellularLocation>
</comment>
<dbReference type="EMBL" id="CP063458">
    <property type="protein sequence ID" value="QOV88064.1"/>
    <property type="molecule type" value="Genomic_DNA"/>
</dbReference>
<evidence type="ECO:0000256" key="4">
    <source>
        <dbReference type="ARBA" id="ARBA00022692"/>
    </source>
</evidence>
<dbReference type="Gene3D" id="3.40.50.720">
    <property type="entry name" value="NAD(P)-binding Rossmann-like Domain"/>
    <property type="match status" value="1"/>
</dbReference>
<feature type="transmembrane region" description="Helical" evidence="7">
    <location>
        <begin position="371"/>
        <end position="389"/>
    </location>
</feature>
<evidence type="ECO:0000259" key="8">
    <source>
        <dbReference type="Pfam" id="PF00999"/>
    </source>
</evidence>
<feature type="transmembrane region" description="Helical" evidence="7">
    <location>
        <begin position="63"/>
        <end position="84"/>
    </location>
</feature>
<organism evidence="10 11">
    <name type="scientific">Humisphaera borealis</name>
    <dbReference type="NCBI Taxonomy" id="2807512"/>
    <lineage>
        <taxon>Bacteria</taxon>
        <taxon>Pseudomonadati</taxon>
        <taxon>Planctomycetota</taxon>
        <taxon>Phycisphaerae</taxon>
        <taxon>Tepidisphaerales</taxon>
        <taxon>Tepidisphaeraceae</taxon>
        <taxon>Humisphaera</taxon>
    </lineage>
</organism>
<dbReference type="SUPFAM" id="SSF51735">
    <property type="entry name" value="NAD(P)-binding Rossmann-fold domains"/>
    <property type="match status" value="1"/>
</dbReference>
<dbReference type="PANTHER" id="PTHR42751">
    <property type="entry name" value="SODIUM/HYDROGEN EXCHANGER FAMILY/TRKA DOMAIN PROTEIN"/>
    <property type="match status" value="1"/>
</dbReference>
<feature type="transmembrane region" description="Helical" evidence="7">
    <location>
        <begin position="190"/>
        <end position="211"/>
    </location>
</feature>
<dbReference type="PANTHER" id="PTHR42751:SF1">
    <property type="entry name" value="CATION_PROTON ANTIPORTER YBAL-RELATED"/>
    <property type="match status" value="1"/>
</dbReference>
<proteinExistence type="inferred from homology"/>
<feature type="domain" description="Cation/H+ exchanger transmembrane" evidence="8">
    <location>
        <begin position="17"/>
        <end position="389"/>
    </location>
</feature>
<keyword evidence="5 7" id="KW-1133">Transmembrane helix</keyword>
<protein>
    <submittedName>
        <fullName evidence="10">Cation:proton antiporter</fullName>
    </submittedName>
</protein>
<dbReference type="GO" id="GO:0016020">
    <property type="term" value="C:membrane"/>
    <property type="evidence" value="ECO:0007669"/>
    <property type="project" value="UniProtKB-SubCell"/>
</dbReference>
<gene>
    <name evidence="10" type="ORF">IPV69_17580</name>
</gene>
<feature type="transmembrane region" description="Helical" evidence="7">
    <location>
        <begin position="91"/>
        <end position="112"/>
    </location>
</feature>
<feature type="transmembrane region" description="Helical" evidence="7">
    <location>
        <begin position="149"/>
        <end position="170"/>
    </location>
</feature>
<evidence type="ECO:0000256" key="3">
    <source>
        <dbReference type="ARBA" id="ARBA00022448"/>
    </source>
</evidence>
<evidence type="ECO:0000256" key="1">
    <source>
        <dbReference type="ARBA" id="ARBA00004141"/>
    </source>
</evidence>
<dbReference type="InterPro" id="IPR006153">
    <property type="entry name" value="Cation/H_exchanger_TM"/>
</dbReference>
<dbReference type="GO" id="GO:0006813">
    <property type="term" value="P:potassium ion transport"/>
    <property type="evidence" value="ECO:0007669"/>
    <property type="project" value="InterPro"/>
</dbReference>
<dbReference type="KEGG" id="hbs:IPV69_17580"/>
<keyword evidence="4 7" id="KW-0812">Transmembrane</keyword>
<evidence type="ECO:0000256" key="5">
    <source>
        <dbReference type="ARBA" id="ARBA00022989"/>
    </source>
</evidence>
<name>A0A7M2WS09_9BACT</name>
<dbReference type="GO" id="GO:0015297">
    <property type="term" value="F:antiporter activity"/>
    <property type="evidence" value="ECO:0007669"/>
    <property type="project" value="InterPro"/>
</dbReference>
<feature type="domain" description="RCK N-terminal" evidence="9">
    <location>
        <begin position="437"/>
        <end position="550"/>
    </location>
</feature>
<dbReference type="AlphaFoldDB" id="A0A7M2WS09"/>
<feature type="transmembrane region" description="Helical" evidence="7">
    <location>
        <begin position="285"/>
        <end position="304"/>
    </location>
</feature>
<keyword evidence="11" id="KW-1185">Reference proteome</keyword>
<accession>A0A7M2WS09</accession>
<dbReference type="Proteomes" id="UP000593765">
    <property type="component" value="Chromosome"/>
</dbReference>
<evidence type="ECO:0000256" key="7">
    <source>
        <dbReference type="SAM" id="Phobius"/>
    </source>
</evidence>
<dbReference type="InterPro" id="IPR038770">
    <property type="entry name" value="Na+/solute_symporter_sf"/>
</dbReference>
<dbReference type="GO" id="GO:1902600">
    <property type="term" value="P:proton transmembrane transport"/>
    <property type="evidence" value="ECO:0007669"/>
    <property type="project" value="InterPro"/>
</dbReference>